<keyword evidence="3" id="KW-0804">Transcription</keyword>
<dbReference type="PANTHER" id="PTHR30136:SF24">
    <property type="entry name" value="HTH-TYPE TRANSCRIPTIONAL REPRESSOR ALLR"/>
    <property type="match status" value="1"/>
</dbReference>
<dbReference type="GO" id="GO:0003677">
    <property type="term" value="F:DNA binding"/>
    <property type="evidence" value="ECO:0007669"/>
    <property type="project" value="UniProtKB-KW"/>
</dbReference>
<dbReference type="EMBL" id="CP015622">
    <property type="protein sequence ID" value="ANE03248.1"/>
    <property type="molecule type" value="Genomic_DNA"/>
</dbReference>
<dbReference type="SMART" id="SM00346">
    <property type="entry name" value="HTH_ICLR"/>
    <property type="match status" value="1"/>
</dbReference>
<dbReference type="Proteomes" id="UP000076929">
    <property type="component" value="Chromosome"/>
</dbReference>
<dbReference type="STRING" id="1652495.ccrud_02825"/>
<evidence type="ECO:0000259" key="4">
    <source>
        <dbReference type="PROSITE" id="PS51077"/>
    </source>
</evidence>
<dbReference type="Gene3D" id="3.30.450.40">
    <property type="match status" value="1"/>
</dbReference>
<dbReference type="PANTHER" id="PTHR30136">
    <property type="entry name" value="HELIX-TURN-HELIX TRANSCRIPTIONAL REGULATOR, ICLR FAMILY"/>
    <property type="match status" value="1"/>
</dbReference>
<dbReference type="InterPro" id="IPR029016">
    <property type="entry name" value="GAF-like_dom_sf"/>
</dbReference>
<dbReference type="Pfam" id="PF09339">
    <property type="entry name" value="HTH_IclR"/>
    <property type="match status" value="1"/>
</dbReference>
<dbReference type="AlphaFoldDB" id="A0A172QRE8"/>
<dbReference type="PROSITE" id="PS51077">
    <property type="entry name" value="HTH_ICLR"/>
    <property type="match status" value="1"/>
</dbReference>
<dbReference type="InterPro" id="IPR050707">
    <property type="entry name" value="HTH_MetabolicPath_Reg"/>
</dbReference>
<dbReference type="GO" id="GO:0045892">
    <property type="term" value="P:negative regulation of DNA-templated transcription"/>
    <property type="evidence" value="ECO:0007669"/>
    <property type="project" value="TreeGrafter"/>
</dbReference>
<proteinExistence type="predicted"/>
<evidence type="ECO:0000256" key="3">
    <source>
        <dbReference type="ARBA" id="ARBA00023163"/>
    </source>
</evidence>
<dbReference type="Pfam" id="PF01614">
    <property type="entry name" value="IclR_C"/>
    <property type="match status" value="1"/>
</dbReference>
<dbReference type="InterPro" id="IPR036390">
    <property type="entry name" value="WH_DNA-bd_sf"/>
</dbReference>
<protein>
    <submittedName>
        <fullName evidence="6">IclR family transcriptional regulator</fullName>
    </submittedName>
</protein>
<evidence type="ECO:0000256" key="2">
    <source>
        <dbReference type="ARBA" id="ARBA00023125"/>
    </source>
</evidence>
<dbReference type="InterPro" id="IPR014757">
    <property type="entry name" value="Tscrpt_reg_IclR_C"/>
</dbReference>
<feature type="domain" description="HTH iclR-type" evidence="4">
    <location>
        <begin position="10"/>
        <end position="71"/>
    </location>
</feature>
<organism evidence="6 7">
    <name type="scientific">Corynebacterium crudilactis</name>
    <dbReference type="NCBI Taxonomy" id="1652495"/>
    <lineage>
        <taxon>Bacteria</taxon>
        <taxon>Bacillati</taxon>
        <taxon>Actinomycetota</taxon>
        <taxon>Actinomycetes</taxon>
        <taxon>Mycobacteriales</taxon>
        <taxon>Corynebacteriaceae</taxon>
        <taxon>Corynebacterium</taxon>
    </lineage>
</organism>
<dbReference type="PROSITE" id="PS51078">
    <property type="entry name" value="ICLR_ED"/>
    <property type="match status" value="1"/>
</dbReference>
<evidence type="ECO:0000256" key="1">
    <source>
        <dbReference type="ARBA" id="ARBA00023015"/>
    </source>
</evidence>
<dbReference type="KEGG" id="ccjz:ccrud_02825"/>
<evidence type="ECO:0000313" key="6">
    <source>
        <dbReference type="EMBL" id="ANE03248.1"/>
    </source>
</evidence>
<dbReference type="InterPro" id="IPR036388">
    <property type="entry name" value="WH-like_DNA-bd_sf"/>
</dbReference>
<feature type="domain" description="IclR-ED" evidence="5">
    <location>
        <begin position="72"/>
        <end position="249"/>
    </location>
</feature>
<dbReference type="SUPFAM" id="SSF46785">
    <property type="entry name" value="Winged helix' DNA-binding domain"/>
    <property type="match status" value="1"/>
</dbReference>
<name>A0A172QRE8_9CORY</name>
<dbReference type="OrthoDB" id="60629at2"/>
<reference evidence="6 7" key="1">
    <citation type="submission" date="2016-05" db="EMBL/GenBank/DDBJ databases">
        <title>Complete genome sequence of Corynebacterium crudilactis, a new Corynebacterium species isolated from raw cow's milk.</title>
        <authorList>
            <person name="Christian R."/>
            <person name="Zimmermann J."/>
            <person name="Lipski A."/>
            <person name="Kalinowski J."/>
        </authorList>
    </citation>
    <scope>NUCLEOTIDE SEQUENCE [LARGE SCALE GENOMIC DNA]</scope>
    <source>
        <strain evidence="6 7">JZ16</strain>
    </source>
</reference>
<evidence type="ECO:0000313" key="7">
    <source>
        <dbReference type="Proteomes" id="UP000076929"/>
    </source>
</evidence>
<dbReference type="SUPFAM" id="SSF55781">
    <property type="entry name" value="GAF domain-like"/>
    <property type="match status" value="1"/>
</dbReference>
<keyword evidence="2" id="KW-0238">DNA-binding</keyword>
<sequence length="272" mass="29677">MAGGNREPGRTVTSKVIAVLGAFEHSMRPLGLTEIADLADLPPSTTHRLVTELTDGGLLSRKSDGRYQLGLRIWELAQNTGRQLRDTARPFIQELYSLTSETSQLVVRDKNEALVIDRAYGTKKVPRSARVGGRLPLNSTAVGKILLAFDEPWIRQSYLKLPLPSSTPKTITDPEILDRQLKQIRSQGFAITHDEQRIGGASIAVPVWHTGKLGAALGLVVPTTQAANLERFLPILQATSQRITKDTALIPLDTLLASHRNAARKGATEPTT</sequence>
<accession>A0A172QRE8</accession>
<dbReference type="Gene3D" id="1.10.10.10">
    <property type="entry name" value="Winged helix-like DNA-binding domain superfamily/Winged helix DNA-binding domain"/>
    <property type="match status" value="1"/>
</dbReference>
<dbReference type="RefSeq" id="WP_066564566.1">
    <property type="nucleotide sequence ID" value="NZ_CP015622.1"/>
</dbReference>
<dbReference type="GO" id="GO:0003700">
    <property type="term" value="F:DNA-binding transcription factor activity"/>
    <property type="evidence" value="ECO:0007669"/>
    <property type="project" value="TreeGrafter"/>
</dbReference>
<keyword evidence="7" id="KW-1185">Reference proteome</keyword>
<evidence type="ECO:0000259" key="5">
    <source>
        <dbReference type="PROSITE" id="PS51078"/>
    </source>
</evidence>
<gene>
    <name evidence="6" type="ORF">ccrud_02825</name>
</gene>
<dbReference type="InterPro" id="IPR005471">
    <property type="entry name" value="Tscrpt_reg_IclR_N"/>
</dbReference>
<keyword evidence="1" id="KW-0805">Transcription regulation</keyword>